<accession>A0ABT5N0I5</accession>
<reference evidence="6 7" key="1">
    <citation type="submission" date="2023-02" db="EMBL/GenBank/DDBJ databases">
        <title>Bacterial whole genomic sequence of Curvibacter sp. HBC61.</title>
        <authorList>
            <person name="Le V."/>
            <person name="Ko S.-R."/>
            <person name="Ahn C.-Y."/>
            <person name="Oh H.-M."/>
        </authorList>
    </citation>
    <scope>NUCLEOTIDE SEQUENCE [LARGE SCALE GENOMIC DNA]</scope>
    <source>
        <strain evidence="6 7">HBC61</strain>
    </source>
</reference>
<dbReference type="PRINTS" id="PR00039">
    <property type="entry name" value="HTHLYSR"/>
</dbReference>
<feature type="domain" description="HTH lysR-type" evidence="5">
    <location>
        <begin position="6"/>
        <end position="63"/>
    </location>
</feature>
<dbReference type="Gene3D" id="3.40.190.10">
    <property type="entry name" value="Periplasmic binding protein-like II"/>
    <property type="match status" value="2"/>
</dbReference>
<keyword evidence="4" id="KW-0804">Transcription</keyword>
<dbReference type="EMBL" id="JAQSIP010000007">
    <property type="protein sequence ID" value="MDD0839838.1"/>
    <property type="molecule type" value="Genomic_DNA"/>
</dbReference>
<comment type="caution">
    <text evidence="6">The sequence shown here is derived from an EMBL/GenBank/DDBJ whole genome shotgun (WGS) entry which is preliminary data.</text>
</comment>
<dbReference type="PANTHER" id="PTHR30118:SF6">
    <property type="entry name" value="HTH-TYPE TRANSCRIPTIONAL REGULATOR LEUO"/>
    <property type="match status" value="1"/>
</dbReference>
<evidence type="ECO:0000256" key="1">
    <source>
        <dbReference type="ARBA" id="ARBA00009437"/>
    </source>
</evidence>
<dbReference type="Pfam" id="PF03466">
    <property type="entry name" value="LysR_substrate"/>
    <property type="match status" value="1"/>
</dbReference>
<dbReference type="InterPro" id="IPR036390">
    <property type="entry name" value="WH_DNA-bd_sf"/>
</dbReference>
<organism evidence="6 7">
    <name type="scientific">Curvibacter cyanobacteriorum</name>
    <dbReference type="NCBI Taxonomy" id="3026422"/>
    <lineage>
        <taxon>Bacteria</taxon>
        <taxon>Pseudomonadati</taxon>
        <taxon>Pseudomonadota</taxon>
        <taxon>Betaproteobacteria</taxon>
        <taxon>Burkholderiales</taxon>
        <taxon>Comamonadaceae</taxon>
        <taxon>Curvibacter</taxon>
    </lineage>
</organism>
<comment type="similarity">
    <text evidence="1">Belongs to the LysR transcriptional regulatory family.</text>
</comment>
<evidence type="ECO:0000313" key="6">
    <source>
        <dbReference type="EMBL" id="MDD0839838.1"/>
    </source>
</evidence>
<keyword evidence="2" id="KW-0805">Transcription regulation</keyword>
<protein>
    <submittedName>
        <fullName evidence="6">LysR family transcriptional regulator</fullName>
    </submittedName>
</protein>
<proteinExistence type="inferred from homology"/>
<name>A0ABT5N0I5_9BURK</name>
<evidence type="ECO:0000256" key="2">
    <source>
        <dbReference type="ARBA" id="ARBA00023015"/>
    </source>
</evidence>
<gene>
    <name evidence="6" type="ORF">PSQ40_14740</name>
</gene>
<evidence type="ECO:0000256" key="4">
    <source>
        <dbReference type="ARBA" id="ARBA00023163"/>
    </source>
</evidence>
<dbReference type="SUPFAM" id="SSF53850">
    <property type="entry name" value="Periplasmic binding protein-like II"/>
    <property type="match status" value="1"/>
</dbReference>
<dbReference type="SUPFAM" id="SSF46785">
    <property type="entry name" value="Winged helix' DNA-binding domain"/>
    <property type="match status" value="1"/>
</dbReference>
<dbReference type="PANTHER" id="PTHR30118">
    <property type="entry name" value="HTH-TYPE TRANSCRIPTIONAL REGULATOR LEUO-RELATED"/>
    <property type="match status" value="1"/>
</dbReference>
<keyword evidence="7" id="KW-1185">Reference proteome</keyword>
<evidence type="ECO:0000256" key="3">
    <source>
        <dbReference type="ARBA" id="ARBA00023125"/>
    </source>
</evidence>
<dbReference type="InterPro" id="IPR005119">
    <property type="entry name" value="LysR_subst-bd"/>
</dbReference>
<dbReference type="Gene3D" id="1.10.10.10">
    <property type="entry name" value="Winged helix-like DNA-binding domain superfamily/Winged helix DNA-binding domain"/>
    <property type="match status" value="1"/>
</dbReference>
<dbReference type="PROSITE" id="PS50931">
    <property type="entry name" value="HTH_LYSR"/>
    <property type="match status" value="1"/>
</dbReference>
<keyword evidence="3" id="KW-0238">DNA-binding</keyword>
<dbReference type="InterPro" id="IPR000847">
    <property type="entry name" value="LysR_HTH_N"/>
</dbReference>
<dbReference type="Pfam" id="PF00126">
    <property type="entry name" value="HTH_1"/>
    <property type="match status" value="1"/>
</dbReference>
<evidence type="ECO:0000313" key="7">
    <source>
        <dbReference type="Proteomes" id="UP001528673"/>
    </source>
</evidence>
<dbReference type="InterPro" id="IPR050389">
    <property type="entry name" value="LysR-type_TF"/>
</dbReference>
<dbReference type="RefSeq" id="WP_273952402.1">
    <property type="nucleotide sequence ID" value="NZ_JAQSIP010000007.1"/>
</dbReference>
<dbReference type="InterPro" id="IPR036388">
    <property type="entry name" value="WH-like_DNA-bd_sf"/>
</dbReference>
<dbReference type="Proteomes" id="UP001528673">
    <property type="component" value="Unassembled WGS sequence"/>
</dbReference>
<sequence length="303" mass="33457">MHLNRLDLNLVVALDHLLTERSVTRAAVLMSISQPAMSGALTRLREHFDDALLHRAGRDMALTPFAASLAPKVHDLVVQMSELVRSRPHFDPSTSDRSFTVVGSDYAHSVLLPLVAQQVTKLAPQVTLHHEGRSNDHEARFARGLIDAFVVPRTMMLPNQPAMDLFKDHYVLVACASNTAVQEGVTLQQYMAMRHAVRKAAGDSGGSTREELRLMELGLQRDVALTVPTFELLAKVIIGTPLIAGMQRRLAEAAALAHPIRILPHPVDIPPLEMVLQWPVARENDAGLNWLKDIFRLAVADDL</sequence>
<evidence type="ECO:0000259" key="5">
    <source>
        <dbReference type="PROSITE" id="PS50931"/>
    </source>
</evidence>